<keyword evidence="1" id="KW-0460">Magnesium</keyword>
<dbReference type="Gene3D" id="3.90.190.10">
    <property type="entry name" value="Protein tyrosine phosphatase superfamily"/>
    <property type="match status" value="1"/>
</dbReference>
<dbReference type="GO" id="GO:0046872">
    <property type="term" value="F:metal ion binding"/>
    <property type="evidence" value="ECO:0007669"/>
    <property type="project" value="UniProtKB-KW"/>
</dbReference>
<organism evidence="3 4">
    <name type="scientific">Kaistia hirudinis</name>
    <dbReference type="NCBI Taxonomy" id="1293440"/>
    <lineage>
        <taxon>Bacteria</taxon>
        <taxon>Pseudomonadati</taxon>
        <taxon>Pseudomonadota</taxon>
        <taxon>Alphaproteobacteria</taxon>
        <taxon>Hyphomicrobiales</taxon>
        <taxon>Kaistiaceae</taxon>
        <taxon>Kaistia</taxon>
    </lineage>
</organism>
<dbReference type="EC" id="3.2.2.24" evidence="3"/>
<gene>
    <name evidence="3" type="ORF">GGR25_003472</name>
</gene>
<dbReference type="GO" id="GO:0047407">
    <property type="term" value="F:ADP-ribosyl-[dinitrogen reductase] hydrolase activity"/>
    <property type="evidence" value="ECO:0007669"/>
    <property type="project" value="UniProtKB-EC"/>
</dbReference>
<dbReference type="InterPro" id="IPR050792">
    <property type="entry name" value="ADP-ribosylglycohydrolase"/>
</dbReference>
<feature type="binding site" evidence="1">
    <location>
        <position position="504"/>
    </location>
    <ligand>
        <name>Mg(2+)</name>
        <dbReference type="ChEBI" id="CHEBI:18420"/>
        <label>1</label>
    </ligand>
</feature>
<comment type="cofactor">
    <cofactor evidence="1">
        <name>Mg(2+)</name>
        <dbReference type="ChEBI" id="CHEBI:18420"/>
    </cofactor>
    <text evidence="1">Binds 2 magnesium ions per subunit.</text>
</comment>
<dbReference type="Proteomes" id="UP000553963">
    <property type="component" value="Unassembled WGS sequence"/>
</dbReference>
<feature type="binding site" evidence="1">
    <location>
        <position position="506"/>
    </location>
    <ligand>
        <name>Mg(2+)</name>
        <dbReference type="ChEBI" id="CHEBI:18420"/>
        <label>1</label>
    </ligand>
</feature>
<dbReference type="InterPro" id="IPR036705">
    <property type="entry name" value="Ribosyl_crysJ1_sf"/>
</dbReference>
<proteinExistence type="predicted"/>
<dbReference type="EMBL" id="JACIDS010000004">
    <property type="protein sequence ID" value="MBB3932414.1"/>
    <property type="molecule type" value="Genomic_DNA"/>
</dbReference>
<evidence type="ECO:0000313" key="4">
    <source>
        <dbReference type="Proteomes" id="UP000553963"/>
    </source>
</evidence>
<dbReference type="SUPFAM" id="SSF101478">
    <property type="entry name" value="ADP-ribosylglycohydrolase"/>
    <property type="match status" value="1"/>
</dbReference>
<feature type="binding site" evidence="1">
    <location>
        <position position="305"/>
    </location>
    <ligand>
        <name>Mg(2+)</name>
        <dbReference type="ChEBI" id="CHEBI:18420"/>
        <label>2</label>
    </ligand>
</feature>
<dbReference type="InterPro" id="IPR029021">
    <property type="entry name" value="Prot-tyrosine_phosphatase-like"/>
</dbReference>
<reference evidence="3 4" key="1">
    <citation type="submission" date="2020-08" db="EMBL/GenBank/DDBJ databases">
        <title>Genomic Encyclopedia of Type Strains, Phase IV (KMG-IV): sequencing the most valuable type-strain genomes for metagenomic binning, comparative biology and taxonomic classification.</title>
        <authorList>
            <person name="Goeker M."/>
        </authorList>
    </citation>
    <scope>NUCLEOTIDE SEQUENCE [LARGE SCALE GENOMIC DNA]</scope>
    <source>
        <strain evidence="3 4">DSM 25966</strain>
    </source>
</reference>
<dbReference type="AlphaFoldDB" id="A0A840ASC1"/>
<dbReference type="Gene3D" id="1.10.4080.10">
    <property type="entry name" value="ADP-ribosylation/Crystallin J1"/>
    <property type="match status" value="1"/>
</dbReference>
<dbReference type="RefSeq" id="WP_246409874.1">
    <property type="nucleotide sequence ID" value="NZ_JACIDS010000004.1"/>
</dbReference>
<dbReference type="SUPFAM" id="SSF52799">
    <property type="entry name" value="(Phosphotyrosine protein) phosphatases II"/>
    <property type="match status" value="1"/>
</dbReference>
<name>A0A840ASC1_9HYPH</name>
<evidence type="ECO:0000256" key="1">
    <source>
        <dbReference type="PIRSR" id="PIRSR605502-1"/>
    </source>
</evidence>
<protein>
    <submittedName>
        <fullName evidence="3">ADP-ribosyl-[dinitrogen reductase] hydrolase</fullName>
        <ecNumber evidence="3">3.2.2.24</ecNumber>
    </submittedName>
</protein>
<dbReference type="PANTHER" id="PTHR16222">
    <property type="entry name" value="ADP-RIBOSYLGLYCOHYDROLASE"/>
    <property type="match status" value="1"/>
</dbReference>
<dbReference type="InterPro" id="IPR005502">
    <property type="entry name" value="Ribosyl_crysJ1"/>
</dbReference>
<accession>A0A840ASC1</accession>
<dbReference type="Pfam" id="PF03747">
    <property type="entry name" value="ADP_ribosyl_GH"/>
    <property type="match status" value="1"/>
</dbReference>
<keyword evidence="3" id="KW-0378">Hydrolase</keyword>
<sequence length="559" mass="58849">MASPCPLASAPDRSACADVGLPMEPSRGLPERSKPSSVAPPRRRAATGFAEIAGCADMQGMPIMMGRNESPSPRMEAVCVGAGLGRIGIVISPGAAGQPVRQETSGTDLATALDAMRDWGAGVVVSLVDASDRGPADASDWAAAVRRRHMEGLQLPVPDLPAPGSAFEILWKLHGEGLRARLRSGFDVVVHHDDGFAHAGLIAARLLVELGHESDIAIDKVERLWPGAIEVGAWQCHVLAGRAIPEPEPDTSLAAIRDRAIGAMLGLAVGDAIGTTLEFETRDSYEPLDDMVGGGPFDLKPGEWTDDTAMALALASSLVECGGLDEADLLTRFTDWYRNGTYSCTGTCFDIGGTTAYALQRWEATGELFPGSTDPRTAGNGSLMRLAPIVVRHWSDRVALRDAAARQSRTTHGAPEAIDACVAYAEILADAIEGRPRSQVLSPRGEGYAGAIARIVGGSWRGRLRRLVWSSGYVAHSLEASLWSVGRTSDFRSAVLTAANLGVDADTTAAITGQLAGALCGAAAIPVGFLDRLAWRDRIETLAGRLFDASLNSGDFAAR</sequence>
<evidence type="ECO:0000256" key="2">
    <source>
        <dbReference type="SAM" id="MobiDB-lite"/>
    </source>
</evidence>
<comment type="caution">
    <text evidence="3">The sequence shown here is derived from an EMBL/GenBank/DDBJ whole genome shotgun (WGS) entry which is preliminary data.</text>
</comment>
<keyword evidence="4" id="KW-1185">Reference proteome</keyword>
<keyword evidence="3" id="KW-0326">Glycosidase</keyword>
<feature type="region of interest" description="Disordered" evidence="2">
    <location>
        <begin position="1"/>
        <end position="44"/>
    </location>
</feature>
<dbReference type="PANTHER" id="PTHR16222:SF12">
    <property type="entry name" value="ADP-RIBOSYLGLYCOHYDROLASE-RELATED"/>
    <property type="match status" value="1"/>
</dbReference>
<keyword evidence="1" id="KW-0479">Metal-binding</keyword>
<feature type="binding site" evidence="1">
    <location>
        <position position="307"/>
    </location>
    <ligand>
        <name>Mg(2+)</name>
        <dbReference type="ChEBI" id="CHEBI:18420"/>
        <label>1</label>
    </ligand>
</feature>
<feature type="binding site" evidence="1">
    <location>
        <position position="306"/>
    </location>
    <ligand>
        <name>Mg(2+)</name>
        <dbReference type="ChEBI" id="CHEBI:18420"/>
        <label>1</label>
    </ligand>
</feature>
<evidence type="ECO:0000313" key="3">
    <source>
        <dbReference type="EMBL" id="MBB3932414.1"/>
    </source>
</evidence>
<feature type="binding site" evidence="1">
    <location>
        <position position="507"/>
    </location>
    <ligand>
        <name>Mg(2+)</name>
        <dbReference type="ChEBI" id="CHEBI:18420"/>
        <label>1</label>
    </ligand>
</feature>